<dbReference type="EMBL" id="JAEEGA010000001">
    <property type="protein sequence ID" value="MBP1039428.1"/>
    <property type="molecule type" value="Genomic_DNA"/>
</dbReference>
<feature type="transmembrane region" description="Helical" evidence="6">
    <location>
        <begin position="7"/>
        <end position="23"/>
    </location>
</feature>
<evidence type="ECO:0000256" key="6">
    <source>
        <dbReference type="SAM" id="Phobius"/>
    </source>
</evidence>
<dbReference type="PANTHER" id="PTHR42988">
    <property type="entry name" value="PHOSPHOHYDROLASE"/>
    <property type="match status" value="1"/>
</dbReference>
<dbReference type="Gene3D" id="3.60.21.10">
    <property type="match status" value="1"/>
</dbReference>
<evidence type="ECO:0000313" key="9">
    <source>
        <dbReference type="EMBL" id="MBP1039428.1"/>
    </source>
</evidence>
<organism evidence="9 10">
    <name type="scientific">Vagococcus allomyrinae</name>
    <dbReference type="NCBI Taxonomy" id="2794353"/>
    <lineage>
        <taxon>Bacteria</taxon>
        <taxon>Bacillati</taxon>
        <taxon>Bacillota</taxon>
        <taxon>Bacilli</taxon>
        <taxon>Lactobacillales</taxon>
        <taxon>Enterococcaceae</taxon>
        <taxon>Vagococcus</taxon>
    </lineage>
</organism>
<reference evidence="9" key="1">
    <citation type="submission" date="2020-12" db="EMBL/GenBank/DDBJ databases">
        <title>Vagococcus allomyrinae sp. nov. and Enterococcus lavae sp. nov., isolated from the larvae of Allomyrina dichotoma.</title>
        <authorList>
            <person name="Lee S.D."/>
        </authorList>
    </citation>
    <scope>NUCLEOTIDE SEQUENCE</scope>
    <source>
        <strain evidence="9">BWB3-3</strain>
    </source>
</reference>
<evidence type="ECO:0000256" key="2">
    <source>
        <dbReference type="ARBA" id="ARBA00022801"/>
    </source>
</evidence>
<keyword evidence="2" id="KW-0378">Hydrolase</keyword>
<dbReference type="PANTHER" id="PTHR42988:SF2">
    <property type="entry name" value="CYCLIC NUCLEOTIDE PHOSPHODIESTERASE CBUA0032-RELATED"/>
    <property type="match status" value="1"/>
</dbReference>
<keyword evidence="6" id="KW-0812">Transmembrane</keyword>
<feature type="coiled-coil region" evidence="5">
    <location>
        <begin position="327"/>
        <end position="361"/>
    </location>
</feature>
<keyword evidence="6" id="KW-0472">Membrane</keyword>
<evidence type="ECO:0000256" key="1">
    <source>
        <dbReference type="ARBA" id="ARBA00022723"/>
    </source>
</evidence>
<feature type="domain" description="Cyclic nucleotide phosphodiesterase C-terminal" evidence="8">
    <location>
        <begin position="341"/>
        <end position="444"/>
    </location>
</feature>
<accession>A0A940PB35</accession>
<dbReference type="AlphaFoldDB" id="A0A940PB35"/>
<keyword evidence="10" id="KW-1185">Reference proteome</keyword>
<dbReference type="InterPro" id="IPR050884">
    <property type="entry name" value="CNP_phosphodiesterase-III"/>
</dbReference>
<sequence length="456" mass="53247">MSKRKKWALMVGLAIAGIIFFVIKSCLPTNQVIDDFEEKRFCTRKISEQDRIWVISDIHYLSDSLFNQEQAFQSLLRQADGKDIHYQKQRLESLIWQIQEKRPQLLIISGDLTFNGERQSAIDLSEYLRRIEALGTQVYVIPGNHDISNGWSASYLGNQTKPVPQLLPEEFAEIFHNMGYSEACFKDKFSLSYAVRPFKDVLLVMIDTNHYTDKESRREPEIQGSVGPKTYEWLEEVLAYGERNQLLVIPVLHHNTLKHHPVYFQGFVLNQEEKMQQLLARYHVKLTLSGHSHAQNIASKTIGDQKMWDIVTGCFASLSNSIGEIQITQKEINYQRQELMVEEWAEERSEKEEELINYREYSQSLFFKDRINMAYEEFYDEKWFDGETAYTIANFVSRVYTLYFDGKAISDEISQEETESEPGYQLLKMQTNSRVLEAIEAILEMDQESQEVSVLR</sequence>
<dbReference type="Pfam" id="PF00149">
    <property type="entry name" value="Metallophos"/>
    <property type="match status" value="1"/>
</dbReference>
<name>A0A940PB35_9ENTE</name>
<protein>
    <submittedName>
        <fullName evidence="9">Metallophosphoesterase</fullName>
    </submittedName>
</protein>
<gene>
    <name evidence="9" type="ORF">I6N95_00270</name>
</gene>
<keyword evidence="5" id="KW-0175">Coiled coil</keyword>
<proteinExistence type="inferred from homology"/>
<comment type="similarity">
    <text evidence="4">Belongs to the cyclic nucleotide phosphodiesterase class-III family.</text>
</comment>
<dbReference type="RefSeq" id="WP_209524335.1">
    <property type="nucleotide sequence ID" value="NZ_JAEEGA010000001.1"/>
</dbReference>
<keyword evidence="1" id="KW-0479">Metal-binding</keyword>
<evidence type="ECO:0000256" key="3">
    <source>
        <dbReference type="ARBA" id="ARBA00023004"/>
    </source>
</evidence>
<evidence type="ECO:0000259" key="8">
    <source>
        <dbReference type="Pfam" id="PF17839"/>
    </source>
</evidence>
<evidence type="ECO:0000256" key="4">
    <source>
        <dbReference type="ARBA" id="ARBA00025742"/>
    </source>
</evidence>
<evidence type="ECO:0000259" key="7">
    <source>
        <dbReference type="Pfam" id="PF00149"/>
    </source>
</evidence>
<evidence type="ECO:0000256" key="5">
    <source>
        <dbReference type="SAM" id="Coils"/>
    </source>
</evidence>
<evidence type="ECO:0000313" key="10">
    <source>
        <dbReference type="Proteomes" id="UP000674938"/>
    </source>
</evidence>
<feature type="domain" description="Calcineurin-like phosphoesterase" evidence="7">
    <location>
        <begin position="51"/>
        <end position="294"/>
    </location>
</feature>
<keyword evidence="3" id="KW-0408">Iron</keyword>
<dbReference type="Pfam" id="PF17839">
    <property type="entry name" value="CNP_C_terminal"/>
    <property type="match status" value="1"/>
</dbReference>
<dbReference type="InterPro" id="IPR040869">
    <property type="entry name" value="CNP_C"/>
</dbReference>
<dbReference type="Proteomes" id="UP000674938">
    <property type="component" value="Unassembled WGS sequence"/>
</dbReference>
<dbReference type="SUPFAM" id="SSF56300">
    <property type="entry name" value="Metallo-dependent phosphatases"/>
    <property type="match status" value="1"/>
</dbReference>
<dbReference type="GO" id="GO:0016787">
    <property type="term" value="F:hydrolase activity"/>
    <property type="evidence" value="ECO:0007669"/>
    <property type="project" value="UniProtKB-KW"/>
</dbReference>
<dbReference type="InterPro" id="IPR029052">
    <property type="entry name" value="Metallo-depent_PP-like"/>
</dbReference>
<comment type="caution">
    <text evidence="9">The sequence shown here is derived from an EMBL/GenBank/DDBJ whole genome shotgun (WGS) entry which is preliminary data.</text>
</comment>
<keyword evidence="6" id="KW-1133">Transmembrane helix</keyword>
<dbReference type="InterPro" id="IPR004843">
    <property type="entry name" value="Calcineurin-like_PHP"/>
</dbReference>
<dbReference type="GO" id="GO:0046872">
    <property type="term" value="F:metal ion binding"/>
    <property type="evidence" value="ECO:0007669"/>
    <property type="project" value="UniProtKB-KW"/>
</dbReference>